<dbReference type="EMBL" id="CABITT030000003">
    <property type="protein sequence ID" value="VVA98824.1"/>
    <property type="molecule type" value="Genomic_DNA"/>
</dbReference>
<comment type="caution">
    <text evidence="2">The sequence shown here is derived from an EMBL/GenBank/DDBJ whole genome shotgun (WGS) entry which is preliminary data.</text>
</comment>
<sequence>MSVSSEDVPQLVEKPTPTKRKRPSPTRKGSKAKKAKSSAPIKVEWIKGLSHIFFVLLHRAVESQIQESRRPEPPRPRSRDM</sequence>
<proteinExistence type="predicted"/>
<keyword evidence="3" id="KW-1185">Reference proteome</keyword>
<name>A0A565BBU5_9BRAS</name>
<dbReference type="Proteomes" id="UP000489600">
    <property type="component" value="Unassembled WGS sequence"/>
</dbReference>
<gene>
    <name evidence="2" type="ORF">ANE_LOCUS9269</name>
</gene>
<protein>
    <submittedName>
        <fullName evidence="2">Uncharacterized protein</fullName>
    </submittedName>
</protein>
<evidence type="ECO:0000313" key="3">
    <source>
        <dbReference type="Proteomes" id="UP000489600"/>
    </source>
</evidence>
<reference evidence="2" key="1">
    <citation type="submission" date="2019-07" db="EMBL/GenBank/DDBJ databases">
        <authorList>
            <person name="Dittberner H."/>
        </authorList>
    </citation>
    <scope>NUCLEOTIDE SEQUENCE [LARGE SCALE GENOMIC DNA]</scope>
</reference>
<evidence type="ECO:0000256" key="1">
    <source>
        <dbReference type="SAM" id="MobiDB-lite"/>
    </source>
</evidence>
<dbReference type="AlphaFoldDB" id="A0A565BBU5"/>
<accession>A0A565BBU5</accession>
<evidence type="ECO:0000313" key="2">
    <source>
        <dbReference type="EMBL" id="VVA98824.1"/>
    </source>
</evidence>
<feature type="compositionally biased region" description="Basic residues" evidence="1">
    <location>
        <begin position="17"/>
        <end position="36"/>
    </location>
</feature>
<organism evidence="2 3">
    <name type="scientific">Arabis nemorensis</name>
    <dbReference type="NCBI Taxonomy" id="586526"/>
    <lineage>
        <taxon>Eukaryota</taxon>
        <taxon>Viridiplantae</taxon>
        <taxon>Streptophyta</taxon>
        <taxon>Embryophyta</taxon>
        <taxon>Tracheophyta</taxon>
        <taxon>Spermatophyta</taxon>
        <taxon>Magnoliopsida</taxon>
        <taxon>eudicotyledons</taxon>
        <taxon>Gunneridae</taxon>
        <taxon>Pentapetalae</taxon>
        <taxon>rosids</taxon>
        <taxon>malvids</taxon>
        <taxon>Brassicales</taxon>
        <taxon>Brassicaceae</taxon>
        <taxon>Arabideae</taxon>
        <taxon>Arabis</taxon>
    </lineage>
</organism>
<feature type="region of interest" description="Disordered" evidence="1">
    <location>
        <begin position="1"/>
        <end position="39"/>
    </location>
</feature>